<dbReference type="Proteomes" id="UP001632037">
    <property type="component" value="Unassembled WGS sequence"/>
</dbReference>
<proteinExistence type="predicted"/>
<gene>
    <name evidence="1" type="ORF">V7S43_015801</name>
</gene>
<dbReference type="EMBL" id="JBIMZQ010000048">
    <property type="protein sequence ID" value="KAL3659223.1"/>
    <property type="molecule type" value="Genomic_DNA"/>
</dbReference>
<organism evidence="1 2">
    <name type="scientific">Phytophthora oleae</name>
    <dbReference type="NCBI Taxonomy" id="2107226"/>
    <lineage>
        <taxon>Eukaryota</taxon>
        <taxon>Sar</taxon>
        <taxon>Stramenopiles</taxon>
        <taxon>Oomycota</taxon>
        <taxon>Peronosporomycetes</taxon>
        <taxon>Peronosporales</taxon>
        <taxon>Peronosporaceae</taxon>
        <taxon>Phytophthora</taxon>
    </lineage>
</organism>
<keyword evidence="2" id="KW-1185">Reference proteome</keyword>
<name>A0ABD3EXM3_9STRA</name>
<dbReference type="AlphaFoldDB" id="A0ABD3EXM3"/>
<protein>
    <recommendedName>
        <fullName evidence="3">DDE-1 domain-containing protein</fullName>
    </recommendedName>
</protein>
<accession>A0ABD3EXM3</accession>
<evidence type="ECO:0000313" key="2">
    <source>
        <dbReference type="Proteomes" id="UP001632037"/>
    </source>
</evidence>
<evidence type="ECO:0000313" key="1">
    <source>
        <dbReference type="EMBL" id="KAL3659223.1"/>
    </source>
</evidence>
<comment type="caution">
    <text evidence="1">The sequence shown here is derived from an EMBL/GenBank/DDBJ whole genome shotgun (WGS) entry which is preliminary data.</text>
</comment>
<reference evidence="1 2" key="1">
    <citation type="submission" date="2024-09" db="EMBL/GenBank/DDBJ databases">
        <title>Genome sequencing and assembly of Phytophthora oleae, isolate VK10A, causative agent of rot of olive drupes.</title>
        <authorList>
            <person name="Conti Taguali S."/>
            <person name="Riolo M."/>
            <person name="La Spada F."/>
            <person name="Cacciola S.O."/>
            <person name="Dionisio G."/>
        </authorList>
    </citation>
    <scope>NUCLEOTIDE SEQUENCE [LARGE SCALE GENOMIC DNA]</scope>
    <source>
        <strain evidence="1 2">VK10A</strain>
    </source>
</reference>
<evidence type="ECO:0008006" key="3">
    <source>
        <dbReference type="Google" id="ProtNLM"/>
    </source>
</evidence>
<sequence length="94" mass="10062">MKGKIEASKGNDKRVKLKRPNRATICGWVRSAWDGLSSDTIANGFKASGLLPSENCIDSAGLIDDLEKLSLLEGSPVGEEDDFGVNDILEEAVV</sequence>